<dbReference type="Proteomes" id="UP000233551">
    <property type="component" value="Unassembled WGS sequence"/>
</dbReference>
<organism evidence="1 2">
    <name type="scientific">Punica granatum</name>
    <name type="common">Pomegranate</name>
    <dbReference type="NCBI Taxonomy" id="22663"/>
    <lineage>
        <taxon>Eukaryota</taxon>
        <taxon>Viridiplantae</taxon>
        <taxon>Streptophyta</taxon>
        <taxon>Embryophyta</taxon>
        <taxon>Tracheophyta</taxon>
        <taxon>Spermatophyta</taxon>
        <taxon>Magnoliopsida</taxon>
        <taxon>eudicotyledons</taxon>
        <taxon>Gunneridae</taxon>
        <taxon>Pentapetalae</taxon>
        <taxon>rosids</taxon>
        <taxon>malvids</taxon>
        <taxon>Myrtales</taxon>
        <taxon>Lythraceae</taxon>
        <taxon>Punica</taxon>
    </lineage>
</organism>
<evidence type="ECO:0000313" key="2">
    <source>
        <dbReference type="Proteomes" id="UP000233551"/>
    </source>
</evidence>
<keyword evidence="2" id="KW-1185">Reference proteome</keyword>
<gene>
    <name evidence="1" type="ORF">CRG98_034518</name>
</gene>
<dbReference type="EMBL" id="PGOL01002778">
    <property type="protein sequence ID" value="PKI45134.1"/>
    <property type="molecule type" value="Genomic_DNA"/>
</dbReference>
<evidence type="ECO:0000313" key="1">
    <source>
        <dbReference type="EMBL" id="PKI45134.1"/>
    </source>
</evidence>
<accession>A0A2I0IM96</accession>
<comment type="caution">
    <text evidence="1">The sequence shown here is derived from an EMBL/GenBank/DDBJ whole genome shotgun (WGS) entry which is preliminary data.</text>
</comment>
<dbReference type="AlphaFoldDB" id="A0A2I0IM96"/>
<name>A0A2I0IM96_PUNGR</name>
<protein>
    <submittedName>
        <fullName evidence="1">Uncharacterized protein</fullName>
    </submittedName>
</protein>
<proteinExistence type="predicted"/>
<sequence length="143" mass="16905">MELPHGMQKRCHGGCIGLSRGRLCYVKGDYPFLRLWSIDNPRASRDWNLKHIVNMALLDQRFVYMARKFSDHHIWTVPCGIDPNLEAVLIGTSRTIWRYFIKADRLEAIYESIEEEVLPPWYNSLFTYTSCIIPSKHFRSRRD</sequence>
<reference evidence="1 2" key="1">
    <citation type="submission" date="2017-11" db="EMBL/GenBank/DDBJ databases">
        <title>De-novo sequencing of pomegranate (Punica granatum L.) genome.</title>
        <authorList>
            <person name="Akparov Z."/>
            <person name="Amiraslanov A."/>
            <person name="Hajiyeva S."/>
            <person name="Abbasov M."/>
            <person name="Kaur K."/>
            <person name="Hamwieh A."/>
            <person name="Solovyev V."/>
            <person name="Salamov A."/>
            <person name="Braich B."/>
            <person name="Kosarev P."/>
            <person name="Mahmoud A."/>
            <person name="Hajiyev E."/>
            <person name="Babayeva S."/>
            <person name="Izzatullayeva V."/>
            <person name="Mammadov A."/>
            <person name="Mammadov A."/>
            <person name="Sharifova S."/>
            <person name="Ojaghi J."/>
            <person name="Eynullazada K."/>
            <person name="Bayramov B."/>
            <person name="Abdulazimova A."/>
            <person name="Shahmuradov I."/>
        </authorList>
    </citation>
    <scope>NUCLEOTIDE SEQUENCE [LARGE SCALE GENOMIC DNA]</scope>
    <source>
        <strain evidence="2">cv. AG2017</strain>
        <tissue evidence="1">Leaf</tissue>
    </source>
</reference>